<dbReference type="SUPFAM" id="SSF52540">
    <property type="entry name" value="P-loop containing nucleoside triphosphate hydrolases"/>
    <property type="match status" value="1"/>
</dbReference>
<comment type="similarity">
    <text evidence="2">In the central section; belongs to the CRISPR-associated helicase Cas3 family.</text>
</comment>
<dbReference type="InterPro" id="IPR027417">
    <property type="entry name" value="P-loop_NTPase"/>
</dbReference>
<dbReference type="Gene3D" id="1.10.3210.30">
    <property type="match status" value="1"/>
</dbReference>
<dbReference type="PROSITE" id="PS51192">
    <property type="entry name" value="HELICASE_ATP_BIND_1"/>
    <property type="match status" value="1"/>
</dbReference>
<dbReference type="InterPro" id="IPR054712">
    <property type="entry name" value="Cas3-like_dom"/>
</dbReference>
<dbReference type="InterPro" id="IPR014001">
    <property type="entry name" value="Helicase_ATP-bd"/>
</dbReference>
<dbReference type="PROSITE" id="PS51643">
    <property type="entry name" value="HD_CAS3"/>
    <property type="match status" value="1"/>
</dbReference>
<dbReference type="EMBL" id="JBBUTF010000036">
    <property type="protein sequence ID" value="MEK8029007.1"/>
    <property type="molecule type" value="Genomic_DNA"/>
</dbReference>
<evidence type="ECO:0000313" key="13">
    <source>
        <dbReference type="EMBL" id="MEK8029007.1"/>
    </source>
</evidence>
<dbReference type="NCBIfam" id="TIGR01587">
    <property type="entry name" value="cas3_core"/>
    <property type="match status" value="1"/>
</dbReference>
<evidence type="ECO:0000256" key="8">
    <source>
        <dbReference type="ARBA" id="ARBA00022840"/>
    </source>
</evidence>
<evidence type="ECO:0000313" key="14">
    <source>
        <dbReference type="Proteomes" id="UP001368500"/>
    </source>
</evidence>
<accession>A0ABU9BGB8</accession>
<keyword evidence="7" id="KW-0347">Helicase</keyword>
<proteinExistence type="inferred from homology"/>
<keyword evidence="3" id="KW-0540">Nuclease</keyword>
<evidence type="ECO:0000256" key="1">
    <source>
        <dbReference type="ARBA" id="ARBA00006847"/>
    </source>
</evidence>
<keyword evidence="4" id="KW-0479">Metal-binding</keyword>
<keyword evidence="6" id="KW-0378">Hydrolase</keyword>
<dbReference type="InterPro" id="IPR006474">
    <property type="entry name" value="Helicase_Cas3_CRISPR-ass_core"/>
</dbReference>
<gene>
    <name evidence="13" type="primary">cas3</name>
    <name evidence="13" type="ORF">AACH11_23870</name>
</gene>
<evidence type="ECO:0000256" key="6">
    <source>
        <dbReference type="ARBA" id="ARBA00022801"/>
    </source>
</evidence>
<sequence>MHRLDKRTSAWGKLDRAHPDRTTAPRLSLVGHSLDVAAVVRALLALPTWRKRLERLAGRPLNDTDLDRLTVLAFLHDVGKAGAGFQAKALTDEQQALWRRRHGVPFDQQGHTRIVAPLLGLEPAFQEHRLNLGVDAIRAWGGPSALAQEDVIDLWLASISHHGEPMAFSTTLRSLSALPHPTWTATVDGYSPLEGLAELGRTARALWPGAFSEDAPAFRPRQALIHGFAGLVSLADWIGSHTGHFPFDLGPQDAGRWTHSLAAAGQALRAMRIDVEDIRCDLRRRAPGFQQVFGFEPTAVQAGAADLPPCSPVVLEAETGSGKTEAALWRFKTLFEAGEVDSLCFLLPTRVAATGIADRVDRFMRDLFPDAGLRPNTVLAVPGYLRANAAEGQWLAPFTVQWPDREPGDPLFWAAENSKRYFAAAVATATIDQFLLSTLQTRHAHLRGSVLLRSLVVVDEVHASDAYMRALLLKALQRHHAAGGHALLLSATLTRDLRDELLRTGSSPATGGKGLGAPRPVPVAEAPPEADDYPRISAPGVVRTFGPSQSHKRIHHVLQPWMRDPESVARCAVQAVQAGARVLVLRNTVRQAVATQQAIEDLLGSEHPALFRCNDVVALHHGRYALPDRRALDARVGELFGKDAAQQRQAWVLCATQTIEISVDCDADLMITDLAPMDVLLQRLGRLHRHAKRQGFRPVGFETARCVVLVPPHDDLGALLSGGAGGMGIGRNSAYPDLLTLQATMNALRDGQRFPMLDIPGDNRDLVEQCCGRPALHRLAQTLGDDWMSHLQQLQGQTSAQGSAALFQCIDWAHPWREAVPGELSTQAKTRLGLDSIEVDLPPATRSPFDHVLERIAIPAWMLRSLPEEDDRGAPAVEDLRAGPDGLHFTVRGQAFTYTRLGLAQAD</sequence>
<reference evidence="13 14" key="1">
    <citation type="submission" date="2024-04" db="EMBL/GenBank/DDBJ databases">
        <title>Novel species of the genus Ideonella isolated from streams.</title>
        <authorList>
            <person name="Lu H."/>
        </authorList>
    </citation>
    <scope>NUCLEOTIDE SEQUENCE [LARGE SCALE GENOMIC DNA]</scope>
    <source>
        <strain evidence="13 14">BYS139W</strain>
    </source>
</reference>
<feature type="domain" description="Helicase ATP-binding" evidence="11">
    <location>
        <begin position="304"/>
        <end position="511"/>
    </location>
</feature>
<evidence type="ECO:0000256" key="4">
    <source>
        <dbReference type="ARBA" id="ARBA00022723"/>
    </source>
</evidence>
<dbReference type="InterPro" id="IPR050547">
    <property type="entry name" value="DEAD_box_RNA_helicases"/>
</dbReference>
<evidence type="ECO:0000259" key="11">
    <source>
        <dbReference type="PROSITE" id="PS51192"/>
    </source>
</evidence>
<dbReference type="Pfam" id="PF22590">
    <property type="entry name" value="Cas3-like_C_2"/>
    <property type="match status" value="1"/>
</dbReference>
<comment type="similarity">
    <text evidence="1">In the N-terminal section; belongs to the CRISPR-associated nuclease Cas3-HD family.</text>
</comment>
<dbReference type="InterPro" id="IPR006483">
    <property type="entry name" value="CRISPR-assoc_Cas3_HD"/>
</dbReference>
<dbReference type="PANTHER" id="PTHR47963:SF9">
    <property type="entry name" value="CRISPR-ASSOCIATED ENDONUCLEASE_HELICASE CAS3"/>
    <property type="match status" value="1"/>
</dbReference>
<evidence type="ECO:0000256" key="7">
    <source>
        <dbReference type="ARBA" id="ARBA00022806"/>
    </source>
</evidence>
<keyword evidence="8" id="KW-0067">ATP-binding</keyword>
<keyword evidence="9" id="KW-0051">Antiviral defense</keyword>
<dbReference type="RefSeq" id="WP_341376796.1">
    <property type="nucleotide sequence ID" value="NZ_JBBUTF010000036.1"/>
</dbReference>
<name>A0ABU9BGB8_9BURK</name>
<keyword evidence="5" id="KW-0547">Nucleotide-binding</keyword>
<protein>
    <submittedName>
        <fullName evidence="13">CRISPR-associated helicase Cas3</fullName>
    </submittedName>
</protein>
<dbReference type="PANTHER" id="PTHR47963">
    <property type="entry name" value="DEAD-BOX ATP-DEPENDENT RNA HELICASE 47, MITOCHONDRIAL"/>
    <property type="match status" value="1"/>
</dbReference>
<dbReference type="Proteomes" id="UP001368500">
    <property type="component" value="Unassembled WGS sequence"/>
</dbReference>
<evidence type="ECO:0000256" key="10">
    <source>
        <dbReference type="SAM" id="MobiDB-lite"/>
    </source>
</evidence>
<feature type="domain" description="HD Cas3-type" evidence="12">
    <location>
        <begin position="22"/>
        <end position="238"/>
    </location>
</feature>
<dbReference type="Gene3D" id="3.40.50.300">
    <property type="entry name" value="P-loop containing nucleotide triphosphate hydrolases"/>
    <property type="match status" value="2"/>
</dbReference>
<dbReference type="CDD" id="cd09641">
    <property type="entry name" value="Cas3''_I"/>
    <property type="match status" value="1"/>
</dbReference>
<evidence type="ECO:0000259" key="12">
    <source>
        <dbReference type="PROSITE" id="PS51643"/>
    </source>
</evidence>
<feature type="region of interest" description="Disordered" evidence="10">
    <location>
        <begin position="503"/>
        <end position="535"/>
    </location>
</feature>
<dbReference type="Pfam" id="PF18019">
    <property type="entry name" value="Cas3_HD"/>
    <property type="match status" value="1"/>
</dbReference>
<keyword evidence="14" id="KW-1185">Reference proteome</keyword>
<evidence type="ECO:0000256" key="5">
    <source>
        <dbReference type="ARBA" id="ARBA00022741"/>
    </source>
</evidence>
<evidence type="ECO:0000256" key="2">
    <source>
        <dbReference type="ARBA" id="ARBA00009046"/>
    </source>
</evidence>
<dbReference type="SMART" id="SM00487">
    <property type="entry name" value="DEXDc"/>
    <property type="match status" value="1"/>
</dbReference>
<comment type="caution">
    <text evidence="13">The sequence shown here is derived from an EMBL/GenBank/DDBJ whole genome shotgun (WGS) entry which is preliminary data.</text>
</comment>
<dbReference type="InterPro" id="IPR038257">
    <property type="entry name" value="CRISPR-assoc_Cas3_HD_sf"/>
</dbReference>
<evidence type="ECO:0000256" key="3">
    <source>
        <dbReference type="ARBA" id="ARBA00022722"/>
    </source>
</evidence>
<organism evidence="13 14">
    <name type="scientific">Pseudaquabacterium rugosum</name>
    <dbReference type="NCBI Taxonomy" id="2984194"/>
    <lineage>
        <taxon>Bacteria</taxon>
        <taxon>Pseudomonadati</taxon>
        <taxon>Pseudomonadota</taxon>
        <taxon>Betaproteobacteria</taxon>
        <taxon>Burkholderiales</taxon>
        <taxon>Sphaerotilaceae</taxon>
        <taxon>Pseudaquabacterium</taxon>
    </lineage>
</organism>
<evidence type="ECO:0000256" key="9">
    <source>
        <dbReference type="ARBA" id="ARBA00023118"/>
    </source>
</evidence>